<organism evidence="1 2">
    <name type="scientific">Metabacillus herbersteinensis</name>
    <dbReference type="NCBI Taxonomy" id="283816"/>
    <lineage>
        <taxon>Bacteria</taxon>
        <taxon>Bacillati</taxon>
        <taxon>Bacillota</taxon>
        <taxon>Bacilli</taxon>
        <taxon>Bacillales</taxon>
        <taxon>Bacillaceae</taxon>
        <taxon>Metabacillus</taxon>
    </lineage>
</organism>
<reference evidence="1 2" key="1">
    <citation type="submission" date="2024-09" db="EMBL/GenBank/DDBJ databases">
        <authorList>
            <person name="Sun Q."/>
            <person name="Mori K."/>
        </authorList>
    </citation>
    <scope>NUCLEOTIDE SEQUENCE [LARGE SCALE GENOMIC DNA]</scope>
    <source>
        <strain evidence="1 2">CCM 7228</strain>
    </source>
</reference>
<comment type="caution">
    <text evidence="1">The sequence shown here is derived from an EMBL/GenBank/DDBJ whole genome shotgun (WGS) entry which is preliminary data.</text>
</comment>
<dbReference type="Proteomes" id="UP001589854">
    <property type="component" value="Unassembled WGS sequence"/>
</dbReference>
<name>A0ABV6GJ69_9BACI</name>
<protein>
    <submittedName>
        <fullName evidence="1">Uncharacterized protein</fullName>
    </submittedName>
</protein>
<dbReference type="EMBL" id="JBHLVO010000024">
    <property type="protein sequence ID" value="MFC0273724.1"/>
    <property type="molecule type" value="Genomic_DNA"/>
</dbReference>
<dbReference type="RefSeq" id="WP_378937314.1">
    <property type="nucleotide sequence ID" value="NZ_JBHLVO010000024.1"/>
</dbReference>
<gene>
    <name evidence="1" type="ORF">ACFFIX_20265</name>
</gene>
<accession>A0ABV6GJ69</accession>
<sequence>MVSISIEKFIKSYLKNNKDVNTNEIKKALKGSVKDKENGTTCMKCGNPIWSIGKAIVGWNGCFTCITGETEHDDDYEINEVNF</sequence>
<evidence type="ECO:0000313" key="2">
    <source>
        <dbReference type="Proteomes" id="UP001589854"/>
    </source>
</evidence>
<proteinExistence type="predicted"/>
<keyword evidence="2" id="KW-1185">Reference proteome</keyword>
<evidence type="ECO:0000313" key="1">
    <source>
        <dbReference type="EMBL" id="MFC0273724.1"/>
    </source>
</evidence>